<dbReference type="GO" id="GO:0005634">
    <property type="term" value="C:nucleus"/>
    <property type="evidence" value="ECO:0007669"/>
    <property type="project" value="UniProtKB-SubCell"/>
</dbReference>
<protein>
    <recommendedName>
        <fullName evidence="6">Proteasome subunit alpha type</fullName>
    </recommendedName>
</protein>
<dbReference type="PANTHER" id="PTHR11599">
    <property type="entry name" value="PROTEASOME SUBUNIT ALPHA/BETA"/>
    <property type="match status" value="1"/>
</dbReference>
<proteinExistence type="inferred from homology"/>
<dbReference type="EMBL" id="MU551677">
    <property type="protein sequence ID" value="KAI5618983.1"/>
    <property type="molecule type" value="Genomic_DNA"/>
</dbReference>
<dbReference type="InterPro" id="IPR001353">
    <property type="entry name" value="Proteasome_sua/b"/>
</dbReference>
<reference evidence="8" key="1">
    <citation type="submission" date="2018-07" db="EMBL/GenBank/DDBJ databases">
        <title>Comparative genomics of catfishes provides insights into carnivory and benthic adaptation.</title>
        <authorList>
            <person name="Zhang Y."/>
            <person name="Wang D."/>
            <person name="Peng Z."/>
            <person name="Zheng S."/>
            <person name="Shao F."/>
            <person name="Tao W."/>
        </authorList>
    </citation>
    <scope>NUCLEOTIDE SEQUENCE</scope>
    <source>
        <strain evidence="8">Chongqing</strain>
    </source>
</reference>
<comment type="subcellular location">
    <subcellularLocation>
        <location evidence="6">Cytoplasm</location>
    </subcellularLocation>
    <subcellularLocation>
        <location evidence="6">Nucleus</location>
    </subcellularLocation>
</comment>
<comment type="similarity">
    <text evidence="5 6">Belongs to the peptidase T1A family.</text>
</comment>
<evidence type="ECO:0000256" key="2">
    <source>
        <dbReference type="ARBA" id="ARBA00022490"/>
    </source>
</evidence>
<keyword evidence="3 5" id="KW-0647">Proteasome</keyword>
<dbReference type="Pfam" id="PF10584">
    <property type="entry name" value="Proteasome_A_N"/>
    <property type="match status" value="1"/>
</dbReference>
<dbReference type="InterPro" id="IPR029055">
    <property type="entry name" value="Ntn_hydrolases_N"/>
</dbReference>
<accession>A0AAD5ALF7</accession>
<dbReference type="InterPro" id="IPR050115">
    <property type="entry name" value="Proteasome_alpha"/>
</dbReference>
<dbReference type="InterPro" id="IPR000426">
    <property type="entry name" value="Proteasome_asu_N"/>
</dbReference>
<dbReference type="PROSITE" id="PS00388">
    <property type="entry name" value="PROTEASOME_ALPHA_1"/>
    <property type="match status" value="1"/>
</dbReference>
<dbReference type="Proteomes" id="UP001205998">
    <property type="component" value="Unassembled WGS sequence"/>
</dbReference>
<keyword evidence="9" id="KW-1185">Reference proteome</keyword>
<dbReference type="SMART" id="SM00948">
    <property type="entry name" value="Proteasome_A_N"/>
    <property type="match status" value="1"/>
</dbReference>
<sequence>MSSIGTGYDLSASTFSPDGRVFQVEYAMKAVENSSTAIGIRCKDGVVFGVEKLVLSKLYEEGSNKRIFNIDRHVGMAVAGLLADARSLAEVAREEASNFRSNYGHDIPLKAVAGLLADARSLAEVAREEASNFRSNYGHDIPLKHLADRVAMYVHAYTLYSAVRPFGCSFILGSHDEDDGPQLYMVDPSGISYGYWGCAIGKAKQAAKTEIEKLQMKDMTCRELVKEVAKIIYIVHDEVKDKAFELELSWVGEVTKGRHELVPKDIKEEAEKYAKDSLEEEDDSDEDNM</sequence>
<evidence type="ECO:0000256" key="3">
    <source>
        <dbReference type="ARBA" id="ARBA00022942"/>
    </source>
</evidence>
<comment type="subunit">
    <text evidence="6">The 26S proteasome consists of a 20S proteasome core and two 19S regulatory subunits.</text>
</comment>
<evidence type="ECO:0000256" key="6">
    <source>
        <dbReference type="RuleBase" id="RU000551"/>
    </source>
</evidence>
<evidence type="ECO:0000313" key="9">
    <source>
        <dbReference type="Proteomes" id="UP001205998"/>
    </source>
</evidence>
<evidence type="ECO:0000256" key="1">
    <source>
        <dbReference type="ARBA" id="ARBA00002000"/>
    </source>
</evidence>
<evidence type="ECO:0000313" key="8">
    <source>
        <dbReference type="EMBL" id="KAI5618983.1"/>
    </source>
</evidence>
<comment type="caution">
    <text evidence="8">The sequence shown here is derived from an EMBL/GenBank/DDBJ whole genome shotgun (WGS) entry which is preliminary data.</text>
</comment>
<dbReference type="GO" id="GO:0019773">
    <property type="term" value="C:proteasome core complex, alpha-subunit complex"/>
    <property type="evidence" value="ECO:0007669"/>
    <property type="project" value="UniProtKB-UniRule"/>
</dbReference>
<keyword evidence="4 6" id="KW-0539">Nucleus</keyword>
<dbReference type="Pfam" id="PF00227">
    <property type="entry name" value="Proteasome"/>
    <property type="match status" value="2"/>
</dbReference>
<dbReference type="GO" id="GO:0005737">
    <property type="term" value="C:cytoplasm"/>
    <property type="evidence" value="ECO:0007669"/>
    <property type="project" value="UniProtKB-SubCell"/>
</dbReference>
<dbReference type="FunFam" id="3.60.20.10:FF:000007">
    <property type="entry name" value="Proteasome subunit alpha type"/>
    <property type="match status" value="1"/>
</dbReference>
<dbReference type="Gene3D" id="3.60.20.10">
    <property type="entry name" value="Glutamine Phosphoribosylpyrophosphate, subunit 1, domain 1"/>
    <property type="match status" value="2"/>
</dbReference>
<organism evidence="8 9">
    <name type="scientific">Silurus asotus</name>
    <name type="common">Amur catfish</name>
    <name type="synonym">Parasilurus asotus</name>
    <dbReference type="NCBI Taxonomy" id="30991"/>
    <lineage>
        <taxon>Eukaryota</taxon>
        <taxon>Metazoa</taxon>
        <taxon>Chordata</taxon>
        <taxon>Craniata</taxon>
        <taxon>Vertebrata</taxon>
        <taxon>Euteleostomi</taxon>
        <taxon>Actinopterygii</taxon>
        <taxon>Neopterygii</taxon>
        <taxon>Teleostei</taxon>
        <taxon>Ostariophysi</taxon>
        <taxon>Siluriformes</taxon>
        <taxon>Siluridae</taxon>
        <taxon>Silurus</taxon>
    </lineage>
</organism>
<dbReference type="InterPro" id="IPR023332">
    <property type="entry name" value="Proteasome_alpha-type"/>
</dbReference>
<dbReference type="GO" id="GO:0006511">
    <property type="term" value="P:ubiquitin-dependent protein catabolic process"/>
    <property type="evidence" value="ECO:0007669"/>
    <property type="project" value="InterPro"/>
</dbReference>
<dbReference type="AlphaFoldDB" id="A0AAD5ALF7"/>
<dbReference type="SUPFAM" id="SSF56235">
    <property type="entry name" value="N-terminal nucleophile aminohydrolases (Ntn hydrolases)"/>
    <property type="match status" value="2"/>
</dbReference>
<name>A0AAD5ALF7_SILAS</name>
<feature type="domain" description="Proteasome alpha-type subunits" evidence="7">
    <location>
        <begin position="8"/>
        <end position="30"/>
    </location>
</feature>
<evidence type="ECO:0000256" key="4">
    <source>
        <dbReference type="ARBA" id="ARBA00023242"/>
    </source>
</evidence>
<dbReference type="CDD" id="cd03751">
    <property type="entry name" value="proteasome_alpha_type_3"/>
    <property type="match status" value="1"/>
</dbReference>
<comment type="function">
    <text evidence="1">The proteasome is a multicatalytic proteinase complex which is characterized by its ability to cleave peptides with Arg, Phe, Tyr, Leu, and Glu adjacent to the leaving group at neutral or slightly basic pH. The proteasome has an ATP-dependent proteolytic activity.</text>
</comment>
<evidence type="ECO:0000256" key="5">
    <source>
        <dbReference type="PROSITE-ProRule" id="PRU00808"/>
    </source>
</evidence>
<gene>
    <name evidence="8" type="ORF">C0J50_21654</name>
</gene>
<dbReference type="PROSITE" id="PS51475">
    <property type="entry name" value="PROTEASOME_ALPHA_2"/>
    <property type="match status" value="1"/>
</dbReference>
<evidence type="ECO:0000259" key="7">
    <source>
        <dbReference type="PROSITE" id="PS00388"/>
    </source>
</evidence>
<keyword evidence="2 6" id="KW-0963">Cytoplasm</keyword>